<dbReference type="GO" id="GO:0051213">
    <property type="term" value="F:dioxygenase activity"/>
    <property type="evidence" value="ECO:0007669"/>
    <property type="project" value="UniProtKB-KW"/>
</dbReference>
<reference evidence="2 3" key="1">
    <citation type="submission" date="2016-10" db="EMBL/GenBank/DDBJ databases">
        <authorList>
            <person name="de Groot N.N."/>
        </authorList>
    </citation>
    <scope>NUCLEOTIDE SEQUENCE [LARGE SCALE GENOMIC DNA]</scope>
    <source>
        <strain evidence="2 3">DSM 19981</strain>
    </source>
</reference>
<evidence type="ECO:0000313" key="2">
    <source>
        <dbReference type="EMBL" id="SFK37244.1"/>
    </source>
</evidence>
<proteinExistence type="predicted"/>
<dbReference type="RefSeq" id="WP_092957637.1">
    <property type="nucleotide sequence ID" value="NZ_FOSQ01000002.1"/>
</dbReference>
<accession>A0A1I3YZB9</accession>
<dbReference type="PROSITE" id="PS51819">
    <property type="entry name" value="VOC"/>
    <property type="match status" value="1"/>
</dbReference>
<dbReference type="OrthoDB" id="9792626at2"/>
<dbReference type="InterPro" id="IPR037523">
    <property type="entry name" value="VOC_core"/>
</dbReference>
<evidence type="ECO:0000313" key="3">
    <source>
        <dbReference type="Proteomes" id="UP000199473"/>
    </source>
</evidence>
<dbReference type="SUPFAM" id="SSF54593">
    <property type="entry name" value="Glyoxalase/Bleomycin resistance protein/Dihydroxybiphenyl dioxygenase"/>
    <property type="match status" value="1"/>
</dbReference>
<organism evidence="2 3">
    <name type="scientific">Falsiroseomonas stagni DSM 19981</name>
    <dbReference type="NCBI Taxonomy" id="1123062"/>
    <lineage>
        <taxon>Bacteria</taxon>
        <taxon>Pseudomonadati</taxon>
        <taxon>Pseudomonadota</taxon>
        <taxon>Alphaproteobacteria</taxon>
        <taxon>Acetobacterales</taxon>
        <taxon>Roseomonadaceae</taxon>
        <taxon>Falsiroseomonas</taxon>
    </lineage>
</organism>
<evidence type="ECO:0000259" key="1">
    <source>
        <dbReference type="PROSITE" id="PS51819"/>
    </source>
</evidence>
<dbReference type="Proteomes" id="UP000199473">
    <property type="component" value="Unassembled WGS sequence"/>
</dbReference>
<dbReference type="PANTHER" id="PTHR43279:SF1">
    <property type="entry name" value="CATECHOL-2,3-DIOXYGENASE"/>
    <property type="match status" value="1"/>
</dbReference>
<dbReference type="InterPro" id="IPR029068">
    <property type="entry name" value="Glyas_Bleomycin-R_OHBP_Dase"/>
</dbReference>
<dbReference type="AlphaFoldDB" id="A0A1I3YZB9"/>
<feature type="domain" description="VOC" evidence="1">
    <location>
        <begin position="21"/>
        <end position="141"/>
    </location>
</feature>
<name>A0A1I3YZB9_9PROT</name>
<dbReference type="EMBL" id="FOSQ01000002">
    <property type="protein sequence ID" value="SFK37244.1"/>
    <property type="molecule type" value="Genomic_DNA"/>
</dbReference>
<dbReference type="PANTHER" id="PTHR43279">
    <property type="entry name" value="CATECHOL-2,3-DIOXYGENASE"/>
    <property type="match status" value="1"/>
</dbReference>
<dbReference type="Pfam" id="PF00903">
    <property type="entry name" value="Glyoxalase"/>
    <property type="match status" value="1"/>
</dbReference>
<gene>
    <name evidence="2" type="ORF">SAMN02745775_1028</name>
</gene>
<keyword evidence="2" id="KW-0560">Oxidoreductase</keyword>
<sequence length="172" mass="18585">MSATTLEQPATAAYAADPGLRIGHVHLKVADLERGLAFWRDIIGLQVMQRMGDQAVFLSAGGYHHHIALNTWESAGGSPPGFGTTGLYHVALLYPDRPSLARALKALVQAGYPLEGASDHGVSEALYLRDPDGNGVELYRDRDRADWPFDAHGKLAMVTKRLDLRALLAEAG</sequence>
<protein>
    <submittedName>
        <fullName evidence="2">Catechol 2,3-dioxygenase</fullName>
    </submittedName>
</protein>
<dbReference type="STRING" id="1123062.SAMN02745775_1028"/>
<keyword evidence="2" id="KW-0223">Dioxygenase</keyword>
<dbReference type="Gene3D" id="3.10.180.10">
    <property type="entry name" value="2,3-Dihydroxybiphenyl 1,2-Dioxygenase, domain 1"/>
    <property type="match status" value="1"/>
</dbReference>
<keyword evidence="3" id="KW-1185">Reference proteome</keyword>
<dbReference type="InterPro" id="IPR004360">
    <property type="entry name" value="Glyas_Fos-R_dOase_dom"/>
</dbReference>